<feature type="domain" description="RNase H type-1" evidence="1">
    <location>
        <begin position="150"/>
        <end position="272"/>
    </location>
</feature>
<keyword evidence="2" id="KW-0687">Ribonucleoprotein</keyword>
<dbReference type="STRING" id="57577.A0A2K3NAQ5"/>
<dbReference type="Pfam" id="PF13456">
    <property type="entry name" value="RVT_3"/>
    <property type="match status" value="1"/>
</dbReference>
<reference evidence="2 3" key="2">
    <citation type="journal article" date="2017" name="Front. Plant Sci.">
        <title>Gene Classification and Mining of Molecular Markers Useful in Red Clover (Trifolium pratense) Breeding.</title>
        <authorList>
            <person name="Istvanek J."/>
            <person name="Dluhosova J."/>
            <person name="Dluhos P."/>
            <person name="Patkova L."/>
            <person name="Nedelnik J."/>
            <person name="Repkova J."/>
        </authorList>
    </citation>
    <scope>NUCLEOTIDE SEQUENCE [LARGE SCALE GENOMIC DNA]</scope>
    <source>
        <strain evidence="3">cv. Tatra</strain>
        <tissue evidence="2">Young leaves</tissue>
    </source>
</reference>
<comment type="caution">
    <text evidence="2">The sequence shown here is derived from an EMBL/GenBank/DDBJ whole genome shotgun (WGS) entry which is preliminary data.</text>
</comment>
<dbReference type="PANTHER" id="PTHR47074">
    <property type="entry name" value="BNAC02G40300D PROTEIN"/>
    <property type="match status" value="1"/>
</dbReference>
<protein>
    <submittedName>
        <fullName evidence="2">60S ribosomal protein l23</fullName>
    </submittedName>
</protein>
<proteinExistence type="predicted"/>
<organism evidence="2 3">
    <name type="scientific">Trifolium pratense</name>
    <name type="common">Red clover</name>
    <dbReference type="NCBI Taxonomy" id="57577"/>
    <lineage>
        <taxon>Eukaryota</taxon>
        <taxon>Viridiplantae</taxon>
        <taxon>Streptophyta</taxon>
        <taxon>Embryophyta</taxon>
        <taxon>Tracheophyta</taxon>
        <taxon>Spermatophyta</taxon>
        <taxon>Magnoliopsida</taxon>
        <taxon>eudicotyledons</taxon>
        <taxon>Gunneridae</taxon>
        <taxon>Pentapetalae</taxon>
        <taxon>rosids</taxon>
        <taxon>fabids</taxon>
        <taxon>Fabales</taxon>
        <taxon>Fabaceae</taxon>
        <taxon>Papilionoideae</taxon>
        <taxon>50 kb inversion clade</taxon>
        <taxon>NPAAA clade</taxon>
        <taxon>Hologalegina</taxon>
        <taxon>IRL clade</taxon>
        <taxon>Trifolieae</taxon>
        <taxon>Trifolium</taxon>
    </lineage>
</organism>
<evidence type="ECO:0000259" key="1">
    <source>
        <dbReference type="Pfam" id="PF13456"/>
    </source>
</evidence>
<dbReference type="InterPro" id="IPR036397">
    <property type="entry name" value="RNaseH_sf"/>
</dbReference>
<dbReference type="InterPro" id="IPR044730">
    <property type="entry name" value="RNase_H-like_dom_plant"/>
</dbReference>
<dbReference type="InterPro" id="IPR052929">
    <property type="entry name" value="RNase_H-like_EbsB-rel"/>
</dbReference>
<dbReference type="CDD" id="cd06222">
    <property type="entry name" value="RNase_H_like"/>
    <property type="match status" value="1"/>
</dbReference>
<name>A0A2K3NAQ5_TRIPR</name>
<dbReference type="Gene3D" id="3.30.420.10">
    <property type="entry name" value="Ribonuclease H-like superfamily/Ribonuclease H"/>
    <property type="match status" value="1"/>
</dbReference>
<dbReference type="AlphaFoldDB" id="A0A2K3NAQ5"/>
<evidence type="ECO:0000313" key="2">
    <source>
        <dbReference type="EMBL" id="PNY00111.1"/>
    </source>
</evidence>
<keyword evidence="2" id="KW-0689">Ribosomal protein</keyword>
<dbReference type="GO" id="GO:0003676">
    <property type="term" value="F:nucleic acid binding"/>
    <property type="evidence" value="ECO:0007669"/>
    <property type="project" value="InterPro"/>
</dbReference>
<dbReference type="GO" id="GO:0004523">
    <property type="term" value="F:RNA-DNA hybrid ribonuclease activity"/>
    <property type="evidence" value="ECO:0007669"/>
    <property type="project" value="InterPro"/>
</dbReference>
<dbReference type="Proteomes" id="UP000236291">
    <property type="component" value="Unassembled WGS sequence"/>
</dbReference>
<dbReference type="SUPFAM" id="SSF53098">
    <property type="entry name" value="Ribonuclease H-like"/>
    <property type="match status" value="1"/>
</dbReference>
<accession>A0A2K3NAQ5</accession>
<dbReference type="EMBL" id="ASHM01018526">
    <property type="protein sequence ID" value="PNY00111.1"/>
    <property type="molecule type" value="Genomic_DNA"/>
</dbReference>
<reference evidence="2 3" key="1">
    <citation type="journal article" date="2014" name="Am. J. Bot.">
        <title>Genome assembly and annotation for red clover (Trifolium pratense; Fabaceae).</title>
        <authorList>
            <person name="Istvanek J."/>
            <person name="Jaros M."/>
            <person name="Krenek A."/>
            <person name="Repkova J."/>
        </authorList>
    </citation>
    <scope>NUCLEOTIDE SEQUENCE [LARGE SCALE GENOMIC DNA]</scope>
    <source>
        <strain evidence="3">cv. Tatra</strain>
        <tissue evidence="2">Young leaves</tissue>
    </source>
</reference>
<evidence type="ECO:0000313" key="3">
    <source>
        <dbReference type="Proteomes" id="UP000236291"/>
    </source>
</evidence>
<dbReference type="InterPro" id="IPR012337">
    <property type="entry name" value="RNaseH-like_sf"/>
</dbReference>
<sequence length="297" mass="33098">MGWCGGRSNMANTRFAVTASQQEFDSVNIMSNAQIGVSCVKEKQKTIGMCCLGVRKANNAGQQLEERAVAERFAVMVSYNFGTPNWYGLSGKIGITGVGIMRSATQLGVQAFQIWNDWYIAQNFQVTSVTEEHMQQHTWQPPLIGWLKCNVDARFQAQGSITTRGWCIRDETGQFVRARTAWEVGAHSIIEAEALALLDAMQSVILMNVEHIVFESDSEIVVDGVHTRYGGNSEFSMLISSIKSLLTLHSNFEVKFVKRQANSVAHLLAKAANSWPRRCGFYSLPLCIENQLMNDMN</sequence>
<dbReference type="InterPro" id="IPR002156">
    <property type="entry name" value="RNaseH_domain"/>
</dbReference>
<dbReference type="PANTHER" id="PTHR47074:SF54">
    <property type="entry name" value="RNASE H TYPE-1 DOMAIN-CONTAINING PROTEIN"/>
    <property type="match status" value="1"/>
</dbReference>
<gene>
    <name evidence="2" type="ORF">L195_g023386</name>
</gene>
<dbReference type="GO" id="GO:0005840">
    <property type="term" value="C:ribosome"/>
    <property type="evidence" value="ECO:0007669"/>
    <property type="project" value="UniProtKB-KW"/>
</dbReference>